<dbReference type="EMBL" id="AHOR02000012">
    <property type="protein sequence ID" value="EMF83710.1"/>
    <property type="molecule type" value="Genomic_DNA"/>
</dbReference>
<name>M3H4K2_9LEPT</name>
<reference evidence="1 2" key="1">
    <citation type="submission" date="2013-01" db="EMBL/GenBank/DDBJ databases">
        <authorList>
            <person name="Harkins D.M."/>
            <person name="Durkin A.S."/>
            <person name="Brinkac L.M."/>
            <person name="Haft D.H."/>
            <person name="Selengut J.D."/>
            <person name="Sanka R."/>
            <person name="DePew J."/>
            <person name="Purushe J."/>
            <person name="Tulsiani S.M."/>
            <person name="Graham G.C."/>
            <person name="Burns M.-A."/>
            <person name="Dohnt M.F."/>
            <person name="Smythe L.D."/>
            <person name="McKay D.B."/>
            <person name="Craig S.B."/>
            <person name="Vinetz J.M."/>
            <person name="Sutton G.G."/>
            <person name="Nierman W.C."/>
            <person name="Fouts D.E."/>
        </authorList>
    </citation>
    <scope>NUCLEOTIDE SEQUENCE [LARGE SCALE GENOMIC DNA]</scope>
    <source>
        <strain evidence="1 2">LT2116</strain>
    </source>
</reference>
<proteinExistence type="predicted"/>
<dbReference type="Proteomes" id="UP000011770">
    <property type="component" value="Unassembled WGS sequence"/>
</dbReference>
<organism evidence="1 2">
    <name type="scientific">Leptospira weilii serovar Topaz str. LT2116</name>
    <dbReference type="NCBI Taxonomy" id="1088540"/>
    <lineage>
        <taxon>Bacteria</taxon>
        <taxon>Pseudomonadati</taxon>
        <taxon>Spirochaetota</taxon>
        <taxon>Spirochaetia</taxon>
        <taxon>Leptospirales</taxon>
        <taxon>Leptospiraceae</taxon>
        <taxon>Leptospira</taxon>
    </lineage>
</organism>
<sequence>MFFRRGVSDLENSYAIEEFRHYGCGPALDFHQYSSKYRLYAKKSRNKCKIFYMFL</sequence>
<gene>
    <name evidence="1" type="ORF">LEP1GSC188_1306</name>
</gene>
<evidence type="ECO:0000313" key="2">
    <source>
        <dbReference type="Proteomes" id="UP000011770"/>
    </source>
</evidence>
<comment type="caution">
    <text evidence="1">The sequence shown here is derived from an EMBL/GenBank/DDBJ whole genome shotgun (WGS) entry which is preliminary data.</text>
</comment>
<dbReference type="AlphaFoldDB" id="M3H4K2"/>
<protein>
    <submittedName>
        <fullName evidence="1">Uncharacterized protein</fullName>
    </submittedName>
</protein>
<evidence type="ECO:0000313" key="1">
    <source>
        <dbReference type="EMBL" id="EMF83710.1"/>
    </source>
</evidence>
<accession>M3H4K2</accession>